<feature type="transmembrane region" description="Helical" evidence="1">
    <location>
        <begin position="285"/>
        <end position="305"/>
    </location>
</feature>
<reference evidence="4" key="3">
    <citation type="submission" date="2025-08" db="UniProtKB">
        <authorList>
            <consortium name="RefSeq"/>
        </authorList>
    </citation>
    <scope>IDENTIFICATION</scope>
</reference>
<dbReference type="Pfam" id="PF13519">
    <property type="entry name" value="VWA_2"/>
    <property type="match status" value="1"/>
</dbReference>
<feature type="domain" description="VWFA" evidence="2">
    <location>
        <begin position="57"/>
        <end position="173"/>
    </location>
</feature>
<keyword evidence="3" id="KW-1185">Reference proteome</keyword>
<dbReference type="RefSeq" id="WP_051378393.1">
    <property type="nucleotide sequence ID" value="NZ_AXWS01000008.1"/>
</dbReference>
<evidence type="ECO:0000256" key="1">
    <source>
        <dbReference type="SAM" id="Phobius"/>
    </source>
</evidence>
<keyword evidence="1" id="KW-1133">Transmembrane helix</keyword>
<dbReference type="AlphaFoldDB" id="A0A8B6X9Q1"/>
<evidence type="ECO:0000313" key="4">
    <source>
        <dbReference type="RefSeq" id="WP_051378393.1"/>
    </source>
</evidence>
<dbReference type="SUPFAM" id="SSF53300">
    <property type="entry name" value="vWA-like"/>
    <property type="match status" value="1"/>
</dbReference>
<dbReference type="OrthoDB" id="8532766at2"/>
<evidence type="ECO:0000313" key="3">
    <source>
        <dbReference type="Proteomes" id="UP000675920"/>
    </source>
</evidence>
<dbReference type="InterPro" id="IPR002035">
    <property type="entry name" value="VWF_A"/>
</dbReference>
<reference evidence="4" key="1">
    <citation type="journal article" date="1999" name="Biochem. Soc. Trans.">
        <title>Evolution of von Willebrand factor A (VWA) domains.</title>
        <authorList>
            <person name="Tuckwell D."/>
        </authorList>
    </citation>
    <scope>NUCLEOTIDE SEQUENCE</scope>
</reference>
<proteinExistence type="predicted"/>
<dbReference type="InterPro" id="IPR036465">
    <property type="entry name" value="vWFA_dom_sf"/>
</dbReference>
<name>A0A8B6X9Q1_9BURK</name>
<accession>A0A8B6X9Q1</accession>
<organism evidence="3 4">
    <name type="scientific">Derxia gummosa DSM 723</name>
    <dbReference type="NCBI Taxonomy" id="1121388"/>
    <lineage>
        <taxon>Bacteria</taxon>
        <taxon>Pseudomonadati</taxon>
        <taxon>Pseudomonadota</taxon>
        <taxon>Betaproteobacteria</taxon>
        <taxon>Burkholderiales</taxon>
        <taxon>Alcaligenaceae</taxon>
        <taxon>Derxia</taxon>
    </lineage>
</organism>
<dbReference type="Proteomes" id="UP000675920">
    <property type="component" value="Unplaced"/>
</dbReference>
<evidence type="ECO:0000259" key="2">
    <source>
        <dbReference type="Pfam" id="PF13519"/>
    </source>
</evidence>
<sequence>MSAVRPHRGAQDRRPPSTLPRGVARLRFGLLGAALACLGLAAWNPAVTLDRPVVDAVVVLDISQSMDVPDMRLGGHAASRLAFARAAVRDALDALPCGSRLGLGIFSEYRILLLTAPAETCAAHADLNGLLARLDNRLAWTNASEVRKGVLNAREAVLALPGQPALVFVTDGQEAPPLAPGQGRRFDGKPGEARGVLVGVGGDVPQPIPKTDKLGQSLGFWQEGEVAQPRDRKGSEHLSALDEPHLAALATEIGFGYHRLDRPGELAALLAAPGLRRAAPAPLPLGDGFALAALLLIVAALLAGIRPARHS</sequence>
<keyword evidence="1" id="KW-0812">Transmembrane</keyword>
<protein>
    <submittedName>
        <fullName evidence="4">VWA domain-containing protein</fullName>
    </submittedName>
</protein>
<keyword evidence="1" id="KW-0472">Membrane</keyword>
<reference evidence="4" key="2">
    <citation type="journal article" date="2003" name="Curr Opin Hematol">
        <title>Von Willebrand factor.</title>
        <authorList>
            <person name="Ruggeri Z.M."/>
        </authorList>
    </citation>
    <scope>NUCLEOTIDE SEQUENCE</scope>
</reference>
<dbReference type="Gene3D" id="3.40.50.410">
    <property type="entry name" value="von Willebrand factor, type A domain"/>
    <property type="match status" value="1"/>
</dbReference>